<name>A0ABU4RRI4_9HYPH</name>
<comment type="caution">
    <text evidence="2">The sequence shown here is derived from an EMBL/GenBank/DDBJ whole genome shotgun (WGS) entry which is preliminary data.</text>
</comment>
<organism evidence="2 3">
    <name type="scientific">Terrihabitans rhizophilus</name>
    <dbReference type="NCBI Taxonomy" id="3092662"/>
    <lineage>
        <taxon>Bacteria</taxon>
        <taxon>Pseudomonadati</taxon>
        <taxon>Pseudomonadota</taxon>
        <taxon>Alphaproteobacteria</taxon>
        <taxon>Hyphomicrobiales</taxon>
        <taxon>Terrihabitans</taxon>
    </lineage>
</organism>
<dbReference type="InterPro" id="IPR007251">
    <property type="entry name" value="Iron_permease_Fet4"/>
</dbReference>
<dbReference type="Proteomes" id="UP001274321">
    <property type="component" value="Unassembled WGS sequence"/>
</dbReference>
<protein>
    <submittedName>
        <fullName evidence="2">Low affinity iron permease family protein</fullName>
    </submittedName>
</protein>
<dbReference type="EMBL" id="JAXAFJ010000010">
    <property type="protein sequence ID" value="MDX6807206.1"/>
    <property type="molecule type" value="Genomic_DNA"/>
</dbReference>
<evidence type="ECO:0000313" key="3">
    <source>
        <dbReference type="Proteomes" id="UP001274321"/>
    </source>
</evidence>
<evidence type="ECO:0000313" key="2">
    <source>
        <dbReference type="EMBL" id="MDX6807206.1"/>
    </source>
</evidence>
<proteinExistence type="predicted"/>
<sequence length="92" mass="10726">MARPSAFLIVIVFTAMWAVFQPDTLDWHGAATLFTWLMTLFIQRSEHRDTQALHAKLDELLRVDGKARSELTRLDDEEPEEVERVRDAQRDT</sequence>
<feature type="compositionally biased region" description="Basic and acidic residues" evidence="1">
    <location>
        <begin position="82"/>
        <end position="92"/>
    </location>
</feature>
<dbReference type="RefSeq" id="WP_319845334.1">
    <property type="nucleotide sequence ID" value="NZ_JAXAFJ010000010.1"/>
</dbReference>
<accession>A0ABU4RRI4</accession>
<keyword evidence="3" id="KW-1185">Reference proteome</keyword>
<reference evidence="2 3" key="1">
    <citation type="submission" date="2023-11" db="EMBL/GenBank/DDBJ databases">
        <authorList>
            <person name="Bao R."/>
        </authorList>
    </citation>
    <scope>NUCLEOTIDE SEQUENCE [LARGE SCALE GENOMIC DNA]</scope>
    <source>
        <strain evidence="2 3">PJ23</strain>
    </source>
</reference>
<evidence type="ECO:0000256" key="1">
    <source>
        <dbReference type="SAM" id="MobiDB-lite"/>
    </source>
</evidence>
<dbReference type="Pfam" id="PF04120">
    <property type="entry name" value="Iron_permease"/>
    <property type="match status" value="1"/>
</dbReference>
<gene>
    <name evidence="2" type="ORF">SCD90_14130</name>
</gene>
<feature type="region of interest" description="Disordered" evidence="1">
    <location>
        <begin position="72"/>
        <end position="92"/>
    </location>
</feature>